<dbReference type="InterPro" id="IPR029063">
    <property type="entry name" value="SAM-dependent_MTases_sf"/>
</dbReference>
<dbReference type="Gene3D" id="3.40.50.150">
    <property type="entry name" value="Vaccinia Virus protein VP39"/>
    <property type="match status" value="1"/>
</dbReference>
<dbReference type="SUPFAM" id="SSF53335">
    <property type="entry name" value="S-adenosyl-L-methionine-dependent methyltransferases"/>
    <property type="match status" value="1"/>
</dbReference>
<proteinExistence type="predicted"/>
<dbReference type="EMBL" id="BAABAT010000032">
    <property type="protein sequence ID" value="GAA4258747.1"/>
    <property type="molecule type" value="Genomic_DNA"/>
</dbReference>
<keyword evidence="2" id="KW-1185">Reference proteome</keyword>
<dbReference type="CDD" id="cd02440">
    <property type="entry name" value="AdoMet_MTases"/>
    <property type="match status" value="1"/>
</dbReference>
<dbReference type="Proteomes" id="UP001500620">
    <property type="component" value="Unassembled WGS sequence"/>
</dbReference>
<evidence type="ECO:0000313" key="2">
    <source>
        <dbReference type="Proteomes" id="UP001500620"/>
    </source>
</evidence>
<comment type="caution">
    <text evidence="1">The sequence shown here is derived from an EMBL/GenBank/DDBJ whole genome shotgun (WGS) entry which is preliminary data.</text>
</comment>
<sequence>MPPLLDDDALAGSAVVANSDMNRERQLAGVNSYELELGFNPVDVLAALLRVTGAPDTVAWLDLCCGTGRALIQAAGRLREQGVAGRVLVEGVDLVDAFDPAPDVPWLRLSAAPVLTWTPRRRYDLITSVHGLHYVGDKLSLLSRAAGWLTDGGRLVADLDLSAVRLPDGAPAGRRLAADLRDAGFSYDGRRRRIGRDDRGDVELPYEYLGADDAAGPNYTGQAAVHSFYRRRAARG</sequence>
<evidence type="ECO:0000313" key="1">
    <source>
        <dbReference type="EMBL" id="GAA4258747.1"/>
    </source>
</evidence>
<keyword evidence="1" id="KW-0489">Methyltransferase</keyword>
<reference evidence="2" key="1">
    <citation type="journal article" date="2019" name="Int. J. Syst. Evol. Microbiol.">
        <title>The Global Catalogue of Microorganisms (GCM) 10K type strain sequencing project: providing services to taxonomists for standard genome sequencing and annotation.</title>
        <authorList>
            <consortium name="The Broad Institute Genomics Platform"/>
            <consortium name="The Broad Institute Genome Sequencing Center for Infectious Disease"/>
            <person name="Wu L."/>
            <person name="Ma J."/>
        </authorList>
    </citation>
    <scope>NUCLEOTIDE SEQUENCE [LARGE SCALE GENOMIC DNA]</scope>
    <source>
        <strain evidence="2">JCM 17441</strain>
    </source>
</reference>
<name>A0ABP8DLJ5_9ACTN</name>
<protein>
    <submittedName>
        <fullName evidence="1">Class I SAM-dependent methyltransferase</fullName>
    </submittedName>
</protein>
<organism evidence="1 2">
    <name type="scientific">Dactylosporangium darangshiense</name>
    <dbReference type="NCBI Taxonomy" id="579108"/>
    <lineage>
        <taxon>Bacteria</taxon>
        <taxon>Bacillati</taxon>
        <taxon>Actinomycetota</taxon>
        <taxon>Actinomycetes</taxon>
        <taxon>Micromonosporales</taxon>
        <taxon>Micromonosporaceae</taxon>
        <taxon>Dactylosporangium</taxon>
    </lineage>
</organism>
<dbReference type="GO" id="GO:0032259">
    <property type="term" value="P:methylation"/>
    <property type="evidence" value="ECO:0007669"/>
    <property type="project" value="UniProtKB-KW"/>
</dbReference>
<dbReference type="Pfam" id="PF13489">
    <property type="entry name" value="Methyltransf_23"/>
    <property type="match status" value="1"/>
</dbReference>
<gene>
    <name evidence="1" type="ORF">GCM10022255_080610</name>
</gene>
<dbReference type="RefSeq" id="WP_345135701.1">
    <property type="nucleotide sequence ID" value="NZ_BAABAT010000032.1"/>
</dbReference>
<dbReference type="GO" id="GO:0008168">
    <property type="term" value="F:methyltransferase activity"/>
    <property type="evidence" value="ECO:0007669"/>
    <property type="project" value="UniProtKB-KW"/>
</dbReference>
<accession>A0ABP8DLJ5</accession>
<keyword evidence="1" id="KW-0808">Transferase</keyword>